<dbReference type="Pfam" id="PF00575">
    <property type="entry name" value="S1"/>
    <property type="match status" value="1"/>
</dbReference>
<evidence type="ECO:0000259" key="4">
    <source>
        <dbReference type="PROSITE" id="PS50158"/>
    </source>
</evidence>
<evidence type="ECO:0000256" key="1">
    <source>
        <dbReference type="PROSITE-ProRule" id="PRU00047"/>
    </source>
</evidence>
<feature type="compositionally biased region" description="Basic residues" evidence="2">
    <location>
        <begin position="203"/>
        <end position="233"/>
    </location>
</feature>
<protein>
    <submittedName>
        <fullName evidence="5">Nucleolar protein of 40 kDa</fullName>
    </submittedName>
</protein>
<feature type="region of interest" description="Disordered" evidence="2">
    <location>
        <begin position="178"/>
        <end position="278"/>
    </location>
</feature>
<reference evidence="5 6" key="1">
    <citation type="submission" date="2017-12" db="EMBL/GenBank/DDBJ databases">
        <title>Hemimetabolous genomes reveal molecular basis of termite eusociality.</title>
        <authorList>
            <person name="Harrison M.C."/>
            <person name="Jongepier E."/>
            <person name="Robertson H.M."/>
            <person name="Arning N."/>
            <person name="Bitard-Feildel T."/>
            <person name="Chao H."/>
            <person name="Childers C.P."/>
            <person name="Dinh H."/>
            <person name="Doddapaneni H."/>
            <person name="Dugan S."/>
            <person name="Gowin J."/>
            <person name="Greiner C."/>
            <person name="Han Y."/>
            <person name="Hu H."/>
            <person name="Hughes D.S.T."/>
            <person name="Huylmans A.-K."/>
            <person name="Kemena C."/>
            <person name="Kremer L.P.M."/>
            <person name="Lee S.L."/>
            <person name="Lopez-Ezquerra A."/>
            <person name="Mallet L."/>
            <person name="Monroy-Kuhn J.M."/>
            <person name="Moser A."/>
            <person name="Murali S.C."/>
            <person name="Muzny D.M."/>
            <person name="Otani S."/>
            <person name="Piulachs M.-D."/>
            <person name="Poelchau M."/>
            <person name="Qu J."/>
            <person name="Schaub F."/>
            <person name="Wada-Katsumata A."/>
            <person name="Worley K.C."/>
            <person name="Xie Q."/>
            <person name="Ylla G."/>
            <person name="Poulsen M."/>
            <person name="Gibbs R.A."/>
            <person name="Schal C."/>
            <person name="Richards S."/>
            <person name="Belles X."/>
            <person name="Korb J."/>
            <person name="Bornberg-Bauer E."/>
        </authorList>
    </citation>
    <scope>NUCLEOTIDE SEQUENCE [LARGE SCALE GENOMIC DNA]</scope>
    <source>
        <tissue evidence="5">Whole body</tissue>
    </source>
</reference>
<dbReference type="InParanoid" id="A0A2J7PEU9"/>
<keyword evidence="6" id="KW-1185">Reference proteome</keyword>
<dbReference type="SMART" id="SM00316">
    <property type="entry name" value="S1"/>
    <property type="match status" value="1"/>
</dbReference>
<dbReference type="PANTHER" id="PTHR15838">
    <property type="entry name" value="NUCLEOLAR PROTEIN OF 40 KDA"/>
    <property type="match status" value="1"/>
</dbReference>
<evidence type="ECO:0000313" key="6">
    <source>
        <dbReference type="Proteomes" id="UP000235965"/>
    </source>
</evidence>
<dbReference type="Gene3D" id="2.40.50.140">
    <property type="entry name" value="Nucleic acid-binding proteins"/>
    <property type="match status" value="1"/>
</dbReference>
<dbReference type="Proteomes" id="UP000235965">
    <property type="component" value="Unassembled WGS sequence"/>
</dbReference>
<dbReference type="STRING" id="105785.A0A2J7PEU9"/>
<comment type="caution">
    <text evidence="5">The sequence shown here is derived from an EMBL/GenBank/DDBJ whole genome shotgun (WGS) entry which is preliminary data.</text>
</comment>
<dbReference type="InterPro" id="IPR036875">
    <property type="entry name" value="Znf_CCHC_sf"/>
</dbReference>
<dbReference type="GO" id="GO:0008270">
    <property type="term" value="F:zinc ion binding"/>
    <property type="evidence" value="ECO:0007669"/>
    <property type="project" value="UniProtKB-KW"/>
</dbReference>
<sequence length="278" mass="31457">MGVDGVDGNSIEGIEFVYLAEERSGARMSRDNNSELLNSIFKGEVASVHSYGAFVRIPGNKNQGLVHRTQVSKVAVDDVSEVLQRGEKVWCKVISITDDNKIALSMKVVNQGNGKDLDPNGVQIHQDEQRRKIHIPGSGKKTIQLEAVFNTTCSKCGTRGHLARDCFKSPDGKTYELIPEEEPDIQNQSTKVSTVQEKDIKAKKQRKKKKKHKKEKGNRKVKKNKKQRKRRQKTSSSHSEEPSSGNSDEEQQNKESCHRRKRKHSVSPSSEHRKRLRH</sequence>
<accession>A0A2J7PEU9</accession>
<dbReference type="GO" id="GO:0003723">
    <property type="term" value="F:RNA binding"/>
    <property type="evidence" value="ECO:0007669"/>
    <property type="project" value="TreeGrafter"/>
</dbReference>
<gene>
    <name evidence="5" type="primary">Zcchc17</name>
    <name evidence="5" type="ORF">B7P43_G05150</name>
</gene>
<dbReference type="EMBL" id="NEVH01026087">
    <property type="protein sequence ID" value="PNF14859.1"/>
    <property type="molecule type" value="Genomic_DNA"/>
</dbReference>
<keyword evidence="1" id="KW-0479">Metal-binding</keyword>
<organism evidence="5 6">
    <name type="scientific">Cryptotermes secundus</name>
    <dbReference type="NCBI Taxonomy" id="105785"/>
    <lineage>
        <taxon>Eukaryota</taxon>
        <taxon>Metazoa</taxon>
        <taxon>Ecdysozoa</taxon>
        <taxon>Arthropoda</taxon>
        <taxon>Hexapoda</taxon>
        <taxon>Insecta</taxon>
        <taxon>Pterygota</taxon>
        <taxon>Neoptera</taxon>
        <taxon>Polyneoptera</taxon>
        <taxon>Dictyoptera</taxon>
        <taxon>Blattodea</taxon>
        <taxon>Blattoidea</taxon>
        <taxon>Termitoidae</taxon>
        <taxon>Kalotermitidae</taxon>
        <taxon>Cryptotermitinae</taxon>
        <taxon>Cryptotermes</taxon>
    </lineage>
</organism>
<dbReference type="PANTHER" id="PTHR15838:SF1">
    <property type="entry name" value="ZINC FINGER CCHC DOMAIN-CONTAINING PROTEIN 17"/>
    <property type="match status" value="1"/>
</dbReference>
<name>A0A2J7PEU9_9NEOP</name>
<dbReference type="PROSITE" id="PS50158">
    <property type="entry name" value="ZF_CCHC"/>
    <property type="match status" value="1"/>
</dbReference>
<dbReference type="PROSITE" id="PS50126">
    <property type="entry name" value="S1"/>
    <property type="match status" value="1"/>
</dbReference>
<keyword evidence="1" id="KW-0862">Zinc</keyword>
<dbReference type="OrthoDB" id="1918363at2759"/>
<dbReference type="SUPFAM" id="SSF57756">
    <property type="entry name" value="Retrovirus zinc finger-like domains"/>
    <property type="match status" value="1"/>
</dbReference>
<dbReference type="AlphaFoldDB" id="A0A2J7PEU9"/>
<dbReference type="InterPro" id="IPR012340">
    <property type="entry name" value="NA-bd_OB-fold"/>
</dbReference>
<proteinExistence type="predicted"/>
<dbReference type="SUPFAM" id="SSF50249">
    <property type="entry name" value="Nucleic acid-binding proteins"/>
    <property type="match status" value="1"/>
</dbReference>
<dbReference type="GO" id="GO:0043489">
    <property type="term" value="P:RNA stabilization"/>
    <property type="evidence" value="ECO:0007669"/>
    <property type="project" value="TreeGrafter"/>
</dbReference>
<evidence type="ECO:0000259" key="3">
    <source>
        <dbReference type="PROSITE" id="PS50126"/>
    </source>
</evidence>
<feature type="domain" description="S1 motif" evidence="3">
    <location>
        <begin position="38"/>
        <end position="107"/>
    </location>
</feature>
<feature type="compositionally biased region" description="Polar residues" evidence="2">
    <location>
        <begin position="185"/>
        <end position="195"/>
    </location>
</feature>
<evidence type="ECO:0000256" key="2">
    <source>
        <dbReference type="SAM" id="MobiDB-lite"/>
    </source>
</evidence>
<evidence type="ECO:0000313" key="5">
    <source>
        <dbReference type="EMBL" id="PNF14859.1"/>
    </source>
</evidence>
<keyword evidence="1" id="KW-0863">Zinc-finger</keyword>
<dbReference type="InterPro" id="IPR003029">
    <property type="entry name" value="S1_domain"/>
</dbReference>
<feature type="domain" description="CCHC-type" evidence="4">
    <location>
        <begin position="153"/>
        <end position="166"/>
    </location>
</feature>
<dbReference type="InterPro" id="IPR001878">
    <property type="entry name" value="Znf_CCHC"/>
</dbReference>
<dbReference type="Pfam" id="PF00098">
    <property type="entry name" value="zf-CCHC"/>
    <property type="match status" value="1"/>
</dbReference>